<keyword evidence="8 16" id="KW-0547">Nucleotide-binding</keyword>
<evidence type="ECO:0000256" key="8">
    <source>
        <dbReference type="ARBA" id="ARBA00022741"/>
    </source>
</evidence>
<evidence type="ECO:0000256" key="7">
    <source>
        <dbReference type="ARBA" id="ARBA00022679"/>
    </source>
</evidence>
<evidence type="ECO:0000313" key="19">
    <source>
        <dbReference type="Proteomes" id="UP001165085"/>
    </source>
</evidence>
<dbReference type="InterPro" id="IPR005766">
    <property type="entry name" value="P5_carboxy_syn"/>
</dbReference>
<dbReference type="PIRSF" id="PIRSF036429">
    <property type="entry name" value="P5C_syn"/>
    <property type="match status" value="1"/>
</dbReference>
<evidence type="ECO:0000256" key="13">
    <source>
        <dbReference type="ARBA" id="ARBA00023268"/>
    </source>
</evidence>
<dbReference type="InterPro" id="IPR001057">
    <property type="entry name" value="Glu/AcGlu_kinase"/>
</dbReference>
<comment type="similarity">
    <text evidence="4 16">In the N-terminal section; belongs to the glutamate 5-kinase family.</text>
</comment>
<comment type="pathway">
    <text evidence="1 16">Amino-acid biosynthesis; L-proline biosynthesis; L-glutamate 5-semialdehyde from L-glutamate: step 2/2.</text>
</comment>
<dbReference type="InterPro" id="IPR019797">
    <property type="entry name" value="Glutamate_5-kinase_CS"/>
</dbReference>
<accession>A0A9W6ZET3</accession>
<evidence type="ECO:0000256" key="3">
    <source>
        <dbReference type="ARBA" id="ARBA00006300"/>
    </source>
</evidence>
<reference evidence="19" key="1">
    <citation type="journal article" date="2023" name="Commun. Biol.">
        <title>Genome analysis of Parmales, the sister group of diatoms, reveals the evolutionary specialization of diatoms from phago-mixotrophs to photoautotrophs.</title>
        <authorList>
            <person name="Ban H."/>
            <person name="Sato S."/>
            <person name="Yoshikawa S."/>
            <person name="Yamada K."/>
            <person name="Nakamura Y."/>
            <person name="Ichinomiya M."/>
            <person name="Sato N."/>
            <person name="Blanc-Mathieu R."/>
            <person name="Endo H."/>
            <person name="Kuwata A."/>
            <person name="Ogata H."/>
        </authorList>
    </citation>
    <scope>NUCLEOTIDE SEQUENCE [LARGE SCALE GENOMIC DNA]</scope>
    <source>
        <strain evidence="19">NIES 3701</strain>
    </source>
</reference>
<organism evidence="18 19">
    <name type="scientific">Triparma strigata</name>
    <dbReference type="NCBI Taxonomy" id="1606541"/>
    <lineage>
        <taxon>Eukaryota</taxon>
        <taxon>Sar</taxon>
        <taxon>Stramenopiles</taxon>
        <taxon>Ochrophyta</taxon>
        <taxon>Bolidophyceae</taxon>
        <taxon>Parmales</taxon>
        <taxon>Triparmaceae</taxon>
        <taxon>Triparma</taxon>
    </lineage>
</organism>
<evidence type="ECO:0000256" key="1">
    <source>
        <dbReference type="ARBA" id="ARBA00004985"/>
    </source>
</evidence>
<evidence type="ECO:0000256" key="12">
    <source>
        <dbReference type="ARBA" id="ARBA00023002"/>
    </source>
</evidence>
<dbReference type="Gene3D" id="3.40.1160.10">
    <property type="entry name" value="Acetylglutamate kinase-like"/>
    <property type="match status" value="1"/>
</dbReference>
<dbReference type="InterPro" id="IPR000965">
    <property type="entry name" value="GPR_dom"/>
</dbReference>
<dbReference type="Proteomes" id="UP001165085">
    <property type="component" value="Unassembled WGS sequence"/>
</dbReference>
<evidence type="ECO:0000256" key="10">
    <source>
        <dbReference type="ARBA" id="ARBA00022840"/>
    </source>
</evidence>
<dbReference type="PANTHER" id="PTHR11063">
    <property type="entry name" value="GLUTAMATE SEMIALDEHYDE DEHYDROGENASE"/>
    <property type="match status" value="1"/>
</dbReference>
<keyword evidence="5 16" id="KW-0028">Amino-acid biosynthesis</keyword>
<dbReference type="InterPro" id="IPR016163">
    <property type="entry name" value="Ald_DH_C"/>
</dbReference>
<dbReference type="EC" id="1.2.1.41" evidence="16"/>
<keyword evidence="7 16" id="KW-0808">Transferase</keyword>
<dbReference type="InterPro" id="IPR016162">
    <property type="entry name" value="Ald_DH_N"/>
</dbReference>
<sequence>MSSVDPSPPRSALRSSNRILIKAGTSVVTSPNGYPSLTRLASLVEQIAELKAEGKQVILVSSGAVGMGRHLLLRQMQGLTTVSELQKGSVLGTSSTKNYSSSCAAAGQFHLMSIYNSLFESLGLVASQILLTQNSFEPHTLPNLTDTIEKLLALNIIPIINENDAVSSNQGWTSESVFSDNDSLASVCSKSFNCSACLLLTDVEGVYNKPPSQPGATVLPFFETFKCVESGLTKSKSSDVLIGEKSEFGRGGMQAKIDAAASAVEAGGCDFCLITSGLNFDSIRDACGAYNGKKAKGTLFVSQQWEGYQKFVEMENADGGEDDEGRRKALKAREEARKLTALGKSERSAVLLKISASLADSAIVSKVMQANAVDLENAVKQGLDSQLLNRLKLTPGKLETLSAGIKQIAESEDPLGVIKSVTELASGLTLNEVTCPIGVLMIIFESRPDSLPQIASLSIASGNGLLLKGGSEAKESNKALHKAIGDAVEEATGGKVKRDIVALVESRSEISQLLKLDDCVDLVIPRGSNKLVHHIKSHTKIPVLGHADGVCHIFIDSTASPQKSTSIVVDSKTTYPSACNSVETILLHEETLTNGLCDTVLKSLRQAGCKILGGPRAMSSGICDIPSESSKQEYGDLRVQVEVVVGIDEAVEWVNRHGSGHTECIVTEDEGKARRWMEGCDSACVFWNASTRFADGYRFGMGAEVGISTGRIHARGPCGVKSLLTTKWMLESNDYDTTERFNSGERVYTHTVKK</sequence>
<comment type="catalytic activity">
    <reaction evidence="14 16">
        <text>L-glutamate 5-semialdehyde + phosphate + NADP(+) = L-glutamyl 5-phosphate + NADPH + H(+)</text>
        <dbReference type="Rhea" id="RHEA:19541"/>
        <dbReference type="ChEBI" id="CHEBI:15378"/>
        <dbReference type="ChEBI" id="CHEBI:43474"/>
        <dbReference type="ChEBI" id="CHEBI:57783"/>
        <dbReference type="ChEBI" id="CHEBI:58066"/>
        <dbReference type="ChEBI" id="CHEBI:58274"/>
        <dbReference type="ChEBI" id="CHEBI:58349"/>
        <dbReference type="EC" id="1.2.1.41"/>
    </reaction>
</comment>
<dbReference type="EMBL" id="BRXY01000016">
    <property type="protein sequence ID" value="GMH53054.1"/>
    <property type="molecule type" value="Genomic_DNA"/>
</dbReference>
<dbReference type="InterPro" id="IPR036393">
    <property type="entry name" value="AceGlu_kinase-like_sf"/>
</dbReference>
<dbReference type="SUPFAM" id="SSF53633">
    <property type="entry name" value="Carbamate kinase-like"/>
    <property type="match status" value="1"/>
</dbReference>
<dbReference type="EC" id="2.7.2.11" evidence="16"/>
<name>A0A9W6ZET3_9STRA</name>
<dbReference type="GO" id="GO:0004349">
    <property type="term" value="F:glutamate 5-kinase activity"/>
    <property type="evidence" value="ECO:0007669"/>
    <property type="project" value="UniProtKB-UniRule"/>
</dbReference>
<dbReference type="PRINTS" id="PR00474">
    <property type="entry name" value="GLU5KINASE"/>
</dbReference>
<protein>
    <recommendedName>
        <fullName evidence="16">Delta-1-pyrroline-5-carboxylate synthase</fullName>
    </recommendedName>
    <domain>
        <recommendedName>
            <fullName evidence="16">Glutamate 5-kinase</fullName>
            <shortName evidence="16">GK</shortName>
            <ecNumber evidence="16">2.7.2.11</ecNumber>
        </recommendedName>
        <alternativeName>
            <fullName evidence="16">Gamma-glutamyl kinase</fullName>
        </alternativeName>
    </domain>
    <domain>
        <recommendedName>
            <fullName evidence="16">Gamma-glutamyl phosphate reductase</fullName>
            <shortName evidence="16">GPR</shortName>
            <ecNumber evidence="16">1.2.1.41</ecNumber>
        </recommendedName>
        <alternativeName>
            <fullName evidence="16">Glutamate-5-semialdehyde dehydrogenase</fullName>
        </alternativeName>
        <alternativeName>
            <fullName evidence="16">Glutamyl-gamma-semialdehyde dehydrogenase</fullName>
        </alternativeName>
    </domain>
</protein>
<proteinExistence type="inferred from homology"/>
<evidence type="ECO:0000313" key="18">
    <source>
        <dbReference type="EMBL" id="GMH53054.1"/>
    </source>
</evidence>
<evidence type="ECO:0000256" key="15">
    <source>
        <dbReference type="ARBA" id="ARBA00049141"/>
    </source>
</evidence>
<dbReference type="NCBIfam" id="NF001221">
    <property type="entry name" value="PRK00197.1"/>
    <property type="match status" value="1"/>
</dbReference>
<keyword evidence="13" id="KW-0511">Multifunctional enzyme</keyword>
<comment type="caution">
    <text evidence="18">The sequence shown here is derived from an EMBL/GenBank/DDBJ whole genome shotgun (WGS) entry which is preliminary data.</text>
</comment>
<dbReference type="GO" id="GO:0005524">
    <property type="term" value="F:ATP binding"/>
    <property type="evidence" value="ECO:0007669"/>
    <property type="project" value="UniProtKB-UniRule"/>
</dbReference>
<dbReference type="InterPro" id="IPR016161">
    <property type="entry name" value="Ald_DH/histidinol_DH"/>
</dbReference>
<dbReference type="PANTHER" id="PTHR11063:SF8">
    <property type="entry name" value="DELTA-1-PYRROLINE-5-CARBOXYLATE SYNTHASE"/>
    <property type="match status" value="1"/>
</dbReference>
<evidence type="ECO:0000256" key="11">
    <source>
        <dbReference type="ARBA" id="ARBA00022857"/>
    </source>
</evidence>
<dbReference type="Gene3D" id="3.40.605.10">
    <property type="entry name" value="Aldehyde Dehydrogenase, Chain A, domain 1"/>
    <property type="match status" value="1"/>
</dbReference>
<keyword evidence="12 16" id="KW-0560">Oxidoreductase</keyword>
<keyword evidence="11 16" id="KW-0521">NADP</keyword>
<feature type="domain" description="Aspartate/glutamate/uridylate kinase" evidence="17">
    <location>
        <begin position="17"/>
        <end position="270"/>
    </location>
</feature>
<gene>
    <name evidence="18" type="ORF">TrST_g11047</name>
</gene>
<comment type="similarity">
    <text evidence="3 16">In the C-terminal section; belongs to the gamma-glutamyl phosphate reductase family.</text>
</comment>
<evidence type="ECO:0000256" key="5">
    <source>
        <dbReference type="ARBA" id="ARBA00022605"/>
    </source>
</evidence>
<evidence type="ECO:0000259" key="17">
    <source>
        <dbReference type="Pfam" id="PF00696"/>
    </source>
</evidence>
<dbReference type="InterPro" id="IPR001048">
    <property type="entry name" value="Asp/Glu/Uridylate_kinase"/>
</dbReference>
<dbReference type="HAMAP" id="MF_00412">
    <property type="entry name" value="ProA"/>
    <property type="match status" value="1"/>
</dbReference>
<keyword evidence="19" id="KW-1185">Reference proteome</keyword>
<evidence type="ECO:0000256" key="9">
    <source>
        <dbReference type="ARBA" id="ARBA00022777"/>
    </source>
</evidence>
<comment type="pathway">
    <text evidence="2 16">Amino-acid biosynthesis; L-proline biosynthesis; L-glutamate 5-semialdehyde from L-glutamate: step 1/2.</text>
</comment>
<dbReference type="NCBIfam" id="TIGR00407">
    <property type="entry name" value="proA"/>
    <property type="match status" value="1"/>
</dbReference>
<dbReference type="SUPFAM" id="SSF53720">
    <property type="entry name" value="ALDH-like"/>
    <property type="match status" value="1"/>
</dbReference>
<evidence type="ECO:0000256" key="4">
    <source>
        <dbReference type="ARBA" id="ARBA00009302"/>
    </source>
</evidence>
<evidence type="ECO:0000256" key="2">
    <source>
        <dbReference type="ARBA" id="ARBA00005185"/>
    </source>
</evidence>
<dbReference type="PROSITE" id="PS00902">
    <property type="entry name" value="GLUTAMATE_5_KINASE"/>
    <property type="match status" value="1"/>
</dbReference>
<comment type="catalytic activity">
    <reaction evidence="15 16">
        <text>L-glutamate + ATP = L-glutamyl 5-phosphate + ADP</text>
        <dbReference type="Rhea" id="RHEA:14877"/>
        <dbReference type="ChEBI" id="CHEBI:29985"/>
        <dbReference type="ChEBI" id="CHEBI:30616"/>
        <dbReference type="ChEBI" id="CHEBI:58274"/>
        <dbReference type="ChEBI" id="CHEBI:456216"/>
        <dbReference type="EC" id="2.7.2.11"/>
    </reaction>
</comment>
<dbReference type="Pfam" id="PF00696">
    <property type="entry name" value="AA_kinase"/>
    <property type="match status" value="1"/>
</dbReference>
<keyword evidence="6 16" id="KW-0641">Proline biosynthesis</keyword>
<dbReference type="Gene3D" id="3.40.309.10">
    <property type="entry name" value="Aldehyde Dehydrogenase, Chain A, domain 2"/>
    <property type="match status" value="1"/>
</dbReference>
<evidence type="ECO:0000256" key="14">
    <source>
        <dbReference type="ARBA" id="ARBA00049024"/>
    </source>
</evidence>
<dbReference type="AlphaFoldDB" id="A0A9W6ZET3"/>
<keyword evidence="10 16" id="KW-0067">ATP-binding</keyword>
<dbReference type="GO" id="GO:0004350">
    <property type="term" value="F:glutamate-5-semialdehyde dehydrogenase activity"/>
    <property type="evidence" value="ECO:0007669"/>
    <property type="project" value="UniProtKB-UniRule"/>
</dbReference>
<dbReference type="OrthoDB" id="1934954at2759"/>
<dbReference type="CDD" id="cd07079">
    <property type="entry name" value="ALDH_F18-19_ProA-GPR"/>
    <property type="match status" value="1"/>
</dbReference>
<dbReference type="GO" id="GO:0008652">
    <property type="term" value="P:amino acid biosynthetic process"/>
    <property type="evidence" value="ECO:0007669"/>
    <property type="project" value="UniProtKB-KW"/>
</dbReference>
<evidence type="ECO:0000256" key="16">
    <source>
        <dbReference type="PIRNR" id="PIRNR036429"/>
    </source>
</evidence>
<keyword evidence="9 16" id="KW-0418">Kinase</keyword>
<evidence type="ECO:0000256" key="6">
    <source>
        <dbReference type="ARBA" id="ARBA00022650"/>
    </source>
</evidence>